<keyword evidence="2" id="KW-1185">Reference proteome</keyword>
<protein>
    <submittedName>
        <fullName evidence="1">Uncharacterized protein</fullName>
    </submittedName>
</protein>
<dbReference type="Proteomes" id="UP000481153">
    <property type="component" value="Unassembled WGS sequence"/>
</dbReference>
<evidence type="ECO:0000313" key="2">
    <source>
        <dbReference type="Proteomes" id="UP000481153"/>
    </source>
</evidence>
<gene>
    <name evidence="1" type="ORF">Ae201684_016993</name>
</gene>
<organism evidence="1 2">
    <name type="scientific">Aphanomyces euteiches</name>
    <dbReference type="NCBI Taxonomy" id="100861"/>
    <lineage>
        <taxon>Eukaryota</taxon>
        <taxon>Sar</taxon>
        <taxon>Stramenopiles</taxon>
        <taxon>Oomycota</taxon>
        <taxon>Saprolegniomycetes</taxon>
        <taxon>Saprolegniales</taxon>
        <taxon>Verrucalvaceae</taxon>
        <taxon>Aphanomyces</taxon>
    </lineage>
</organism>
<reference evidence="1 2" key="1">
    <citation type="submission" date="2019-07" db="EMBL/GenBank/DDBJ databases">
        <title>Genomics analysis of Aphanomyces spp. identifies a new class of oomycete effector associated with host adaptation.</title>
        <authorList>
            <person name="Gaulin E."/>
        </authorList>
    </citation>
    <scope>NUCLEOTIDE SEQUENCE [LARGE SCALE GENOMIC DNA]</scope>
    <source>
        <strain evidence="1 2">ATCC 201684</strain>
    </source>
</reference>
<dbReference type="AlphaFoldDB" id="A0A6G0WDD3"/>
<accession>A0A6G0WDD3</accession>
<sequence>MQSFLIASQRTKEISRENSDVLWRGELECICELTRIVRVDSSHSRPSKQRLVPGNNCNIATNGFLEF</sequence>
<name>A0A6G0WDD3_9STRA</name>
<proteinExistence type="predicted"/>
<evidence type="ECO:0000313" key="1">
    <source>
        <dbReference type="EMBL" id="KAF0724331.1"/>
    </source>
</evidence>
<dbReference type="EMBL" id="VJMJ01000273">
    <property type="protein sequence ID" value="KAF0724331.1"/>
    <property type="molecule type" value="Genomic_DNA"/>
</dbReference>
<comment type="caution">
    <text evidence="1">The sequence shown here is derived from an EMBL/GenBank/DDBJ whole genome shotgun (WGS) entry which is preliminary data.</text>
</comment>